<sequence>MNDSGRDEREALDGQDAPGGFEERMRDLLAEDAFTIRPSPAPYPAIRRRGLRERRRRTAAIGTAVAVLAAVPVGAYALDLGDRNGPATAAPRPSVTAAGNPAAGGSPKAPASQAGPARPATPGQLLDGISFAQATQGLEKCLRFDAETTKELAKHAEGGTESPAVHREDLGKASQYRIILAMRSTGDSNAPGDGYHVVAVREQPRPTRVICTIRDGQPGINSSSGDMTGDAAHPVYPDINSGKLYQQSIIDKGSWKLPFRWGIIGTVHPSVAKVTASYGDSTVPGVLDHGWFVAYGTLNRQVTKAPHIKGYDAAGKLVYDSDRDKEYDKTLP</sequence>
<keyword evidence="4" id="KW-1185">Reference proteome</keyword>
<organism evidence="3 4">
    <name type="scientific">Streptomyces thermocoprophilus</name>
    <dbReference type="NCBI Taxonomy" id="78356"/>
    <lineage>
        <taxon>Bacteria</taxon>
        <taxon>Bacillati</taxon>
        <taxon>Actinomycetota</taxon>
        <taxon>Actinomycetes</taxon>
        <taxon>Kitasatosporales</taxon>
        <taxon>Streptomycetaceae</taxon>
        <taxon>Streptomyces</taxon>
    </lineage>
</organism>
<proteinExistence type="predicted"/>
<evidence type="ECO:0000313" key="3">
    <source>
        <dbReference type="EMBL" id="MFB9734853.1"/>
    </source>
</evidence>
<feature type="region of interest" description="Disordered" evidence="1">
    <location>
        <begin position="87"/>
        <end position="123"/>
    </location>
</feature>
<evidence type="ECO:0000256" key="2">
    <source>
        <dbReference type="SAM" id="Phobius"/>
    </source>
</evidence>
<accession>A0ABV5VAK2</accession>
<keyword evidence="2" id="KW-0812">Transmembrane</keyword>
<feature type="compositionally biased region" description="Basic and acidic residues" evidence="1">
    <location>
        <begin position="1"/>
        <end position="12"/>
    </location>
</feature>
<reference evidence="3 4" key="1">
    <citation type="submission" date="2024-09" db="EMBL/GenBank/DDBJ databases">
        <authorList>
            <person name="Sun Q."/>
            <person name="Mori K."/>
        </authorList>
    </citation>
    <scope>NUCLEOTIDE SEQUENCE [LARGE SCALE GENOMIC DNA]</scope>
    <source>
        <strain evidence="3 4">JCM 10918</strain>
    </source>
</reference>
<feature type="transmembrane region" description="Helical" evidence="2">
    <location>
        <begin position="58"/>
        <end position="78"/>
    </location>
</feature>
<evidence type="ECO:0000313" key="4">
    <source>
        <dbReference type="Proteomes" id="UP001589703"/>
    </source>
</evidence>
<evidence type="ECO:0000256" key="1">
    <source>
        <dbReference type="SAM" id="MobiDB-lite"/>
    </source>
</evidence>
<gene>
    <name evidence="3" type="ORF">ACFFRO_06840</name>
</gene>
<name>A0ABV5VAK2_9ACTN</name>
<dbReference type="RefSeq" id="WP_247466330.1">
    <property type="nucleotide sequence ID" value="NZ_JBHMAR010000005.1"/>
</dbReference>
<dbReference type="EMBL" id="JBHMAR010000005">
    <property type="protein sequence ID" value="MFB9734853.1"/>
    <property type="molecule type" value="Genomic_DNA"/>
</dbReference>
<feature type="compositionally biased region" description="Low complexity" evidence="1">
    <location>
        <begin position="97"/>
        <end position="117"/>
    </location>
</feature>
<feature type="region of interest" description="Disordered" evidence="1">
    <location>
        <begin position="1"/>
        <end position="24"/>
    </location>
</feature>
<keyword evidence="2" id="KW-0472">Membrane</keyword>
<comment type="caution">
    <text evidence="3">The sequence shown here is derived from an EMBL/GenBank/DDBJ whole genome shotgun (WGS) entry which is preliminary data.</text>
</comment>
<keyword evidence="2" id="KW-1133">Transmembrane helix</keyword>
<dbReference type="Proteomes" id="UP001589703">
    <property type="component" value="Unassembled WGS sequence"/>
</dbReference>
<protein>
    <submittedName>
        <fullName evidence="3">Uncharacterized protein</fullName>
    </submittedName>
</protein>